<accession>A0A1Y2BH31</accession>
<comment type="cofactor">
    <cofactor evidence="1">
        <name>FMN</name>
        <dbReference type="ChEBI" id="CHEBI:58210"/>
    </cofactor>
</comment>
<feature type="compositionally biased region" description="Basic and acidic residues" evidence="9">
    <location>
        <begin position="1"/>
        <end position="10"/>
    </location>
</feature>
<dbReference type="InterPro" id="IPR013785">
    <property type="entry name" value="Aldolase_TIM"/>
</dbReference>
<feature type="compositionally biased region" description="Basic and acidic residues" evidence="9">
    <location>
        <begin position="109"/>
        <end position="121"/>
    </location>
</feature>
<comment type="catalytic activity">
    <reaction evidence="7">
        <text>a 5,6-dihydrouridine in mRNA + NAD(+) = a uridine in mRNA + NADH + H(+)</text>
        <dbReference type="Rhea" id="RHEA:69851"/>
        <dbReference type="Rhea" id="RHEA-COMP:14658"/>
        <dbReference type="Rhea" id="RHEA-COMP:17789"/>
        <dbReference type="ChEBI" id="CHEBI:15378"/>
        <dbReference type="ChEBI" id="CHEBI:57540"/>
        <dbReference type="ChEBI" id="CHEBI:57945"/>
        <dbReference type="ChEBI" id="CHEBI:65315"/>
        <dbReference type="ChEBI" id="CHEBI:74443"/>
    </reaction>
    <physiologicalReaction direction="right-to-left" evidence="7">
        <dbReference type="Rhea" id="RHEA:69853"/>
    </physiologicalReaction>
</comment>
<keyword evidence="12" id="KW-1185">Reference proteome</keyword>
<dbReference type="PROSITE" id="PS01136">
    <property type="entry name" value="UPF0034"/>
    <property type="match status" value="1"/>
</dbReference>
<reference evidence="11 12" key="1">
    <citation type="submission" date="2016-07" db="EMBL/GenBank/DDBJ databases">
        <title>Pervasive Adenine N6-methylation of Active Genes in Fungi.</title>
        <authorList>
            <consortium name="DOE Joint Genome Institute"/>
            <person name="Mondo S.J."/>
            <person name="Dannebaum R.O."/>
            <person name="Kuo R.C."/>
            <person name="Labutti K."/>
            <person name="Haridas S."/>
            <person name="Kuo A."/>
            <person name="Salamov A."/>
            <person name="Ahrendt S.R."/>
            <person name="Lipzen A."/>
            <person name="Sullivan W."/>
            <person name="Andreopoulos W.B."/>
            <person name="Clum A."/>
            <person name="Lindquist E."/>
            <person name="Daum C."/>
            <person name="Ramamoorthy G.K."/>
            <person name="Gryganskyi A."/>
            <person name="Culley D."/>
            <person name="Magnuson J.K."/>
            <person name="James T.Y."/>
            <person name="O'Malley M.A."/>
            <person name="Stajich J.E."/>
            <person name="Spatafora J.W."/>
            <person name="Visel A."/>
            <person name="Grigoriev I.V."/>
        </authorList>
    </citation>
    <scope>NUCLEOTIDE SEQUENCE [LARGE SCALE GENOMIC DNA]</scope>
    <source>
        <strain evidence="11 12">68-887.2</strain>
    </source>
</reference>
<name>A0A1Y2BH31_9TREE</name>
<evidence type="ECO:0000313" key="11">
    <source>
        <dbReference type="EMBL" id="ORY34056.1"/>
    </source>
</evidence>
<feature type="domain" description="DUS-like FMN-binding" evidence="10">
    <location>
        <begin position="165"/>
        <end position="373"/>
    </location>
</feature>
<keyword evidence="3" id="KW-0288">FMN</keyword>
<feature type="domain" description="DUS-like FMN-binding" evidence="10">
    <location>
        <begin position="40"/>
        <end position="90"/>
    </location>
</feature>
<dbReference type="GO" id="GO:0017150">
    <property type="term" value="F:tRNA dihydrouridine synthase activity"/>
    <property type="evidence" value="ECO:0007669"/>
    <property type="project" value="InterPro"/>
</dbReference>
<dbReference type="AlphaFoldDB" id="A0A1Y2BH31"/>
<keyword evidence="6" id="KW-0560">Oxidoreductase</keyword>
<dbReference type="FunCoup" id="A0A1Y2BH31">
    <property type="interactions" value="82"/>
</dbReference>
<dbReference type="Pfam" id="PF01207">
    <property type="entry name" value="Dus"/>
    <property type="match status" value="2"/>
</dbReference>
<feature type="region of interest" description="Disordered" evidence="9">
    <location>
        <begin position="1"/>
        <end position="20"/>
    </location>
</feature>
<dbReference type="SUPFAM" id="SSF51395">
    <property type="entry name" value="FMN-linked oxidoreductases"/>
    <property type="match status" value="1"/>
</dbReference>
<protein>
    <recommendedName>
        <fullName evidence="10">DUS-like FMN-binding domain-containing protein</fullName>
    </recommendedName>
</protein>
<evidence type="ECO:0000256" key="7">
    <source>
        <dbReference type="ARBA" id="ARBA00048342"/>
    </source>
</evidence>
<evidence type="ECO:0000259" key="10">
    <source>
        <dbReference type="Pfam" id="PF01207"/>
    </source>
</evidence>
<evidence type="ECO:0000256" key="1">
    <source>
        <dbReference type="ARBA" id="ARBA00001917"/>
    </source>
</evidence>
<feature type="region of interest" description="Disordered" evidence="9">
    <location>
        <begin position="101"/>
        <end position="160"/>
    </location>
</feature>
<dbReference type="Gene3D" id="3.20.20.70">
    <property type="entry name" value="Aldolase class I"/>
    <property type="match status" value="1"/>
</dbReference>
<evidence type="ECO:0000256" key="9">
    <source>
        <dbReference type="SAM" id="MobiDB-lite"/>
    </source>
</evidence>
<comment type="caution">
    <text evidence="11">The sequence shown here is derived from an EMBL/GenBank/DDBJ whole genome shotgun (WGS) entry which is preliminary data.</text>
</comment>
<evidence type="ECO:0000256" key="4">
    <source>
        <dbReference type="ARBA" id="ARBA00022664"/>
    </source>
</evidence>
<evidence type="ECO:0000313" key="12">
    <source>
        <dbReference type="Proteomes" id="UP000193986"/>
    </source>
</evidence>
<dbReference type="GO" id="GO:0006397">
    <property type="term" value="P:mRNA processing"/>
    <property type="evidence" value="ECO:0007669"/>
    <property type="project" value="UniProtKB-KW"/>
</dbReference>
<evidence type="ECO:0000256" key="2">
    <source>
        <dbReference type="ARBA" id="ARBA00022630"/>
    </source>
</evidence>
<evidence type="ECO:0000256" key="8">
    <source>
        <dbReference type="ARBA" id="ARBA00049447"/>
    </source>
</evidence>
<dbReference type="InParanoid" id="A0A1Y2BH31"/>
<dbReference type="OrthoDB" id="9977870at2759"/>
<evidence type="ECO:0000256" key="3">
    <source>
        <dbReference type="ARBA" id="ARBA00022643"/>
    </source>
</evidence>
<evidence type="ECO:0000256" key="6">
    <source>
        <dbReference type="ARBA" id="ARBA00023002"/>
    </source>
</evidence>
<gene>
    <name evidence="11" type="ORF">BCR39DRAFT_234517</name>
</gene>
<organism evidence="11 12">
    <name type="scientific">Naematelia encephala</name>
    <dbReference type="NCBI Taxonomy" id="71784"/>
    <lineage>
        <taxon>Eukaryota</taxon>
        <taxon>Fungi</taxon>
        <taxon>Dikarya</taxon>
        <taxon>Basidiomycota</taxon>
        <taxon>Agaricomycotina</taxon>
        <taxon>Tremellomycetes</taxon>
        <taxon>Tremellales</taxon>
        <taxon>Naemateliaceae</taxon>
        <taxon>Naematelia</taxon>
    </lineage>
</organism>
<keyword evidence="2" id="KW-0285">Flavoprotein</keyword>
<dbReference type="Proteomes" id="UP000193986">
    <property type="component" value="Unassembled WGS sequence"/>
</dbReference>
<dbReference type="PANTHER" id="PTHR11082">
    <property type="entry name" value="TRNA-DIHYDROURIDINE SYNTHASE"/>
    <property type="match status" value="1"/>
</dbReference>
<dbReference type="PANTHER" id="PTHR11082:SF31">
    <property type="entry name" value="TRNA-DIHYDROURIDINE(20A_20B) SYNTHASE [NAD(P)+]-LIKE"/>
    <property type="match status" value="1"/>
</dbReference>
<evidence type="ECO:0000256" key="5">
    <source>
        <dbReference type="ARBA" id="ARBA00022694"/>
    </source>
</evidence>
<keyword evidence="4" id="KW-0507">mRNA processing</keyword>
<dbReference type="GO" id="GO:0050660">
    <property type="term" value="F:flavin adenine dinucleotide binding"/>
    <property type="evidence" value="ECO:0007669"/>
    <property type="project" value="InterPro"/>
</dbReference>
<proteinExistence type="predicted"/>
<keyword evidence="5" id="KW-0819">tRNA processing</keyword>
<dbReference type="InterPro" id="IPR018517">
    <property type="entry name" value="tRNA_hU_synthase_CS"/>
</dbReference>
<dbReference type="InterPro" id="IPR035587">
    <property type="entry name" value="DUS-like_FMN-bd"/>
</dbReference>
<dbReference type="STRING" id="71784.A0A1Y2BH31"/>
<dbReference type="CDD" id="cd02801">
    <property type="entry name" value="DUS_like_FMN"/>
    <property type="match status" value="1"/>
</dbReference>
<sequence>MPSVVDHEEGSSSDDFSDLPTPLTVPVSTMLSSYKTTNVLAPLVRCSKLPFRHLCSLYETHVTHTPMILAQEFSRSQTARISDFSTNADERGVFWMEPKHAGSSATFRPHPEDGPEIRDTLPEDVDEEPPDRGLIRSITYHRPRPHSRLPPTPRPPTKHSQLVRGALVVQMASPNGASLADAAQLIAPYVDGLDINCGCPQSWAYHEGIGCALLRKPELVRDMVRTVKGRMGWGWPVSIKIRIDPDLKLTDQLIRTALETNVSHITIHGRTRHQASTEPVSLDGIRFAVECVRGEVPTVANGDLWDLADAQSMRDHCGVDGVMAARGLLANPALFAGYDKTPRHAVEQFVNLSVDYGFIFPLFHRHLAYMLESHFVKPEKTYFNALPSSVSAIDYLSSRGLDFRAIKQVPMWDGRKGREDLSRCI</sequence>
<dbReference type="EMBL" id="MCFC01000004">
    <property type="protein sequence ID" value="ORY34056.1"/>
    <property type="molecule type" value="Genomic_DNA"/>
</dbReference>
<comment type="catalytic activity">
    <reaction evidence="8">
        <text>a 5,6-dihydrouridine in mRNA + NADP(+) = a uridine in mRNA + NADPH + H(+)</text>
        <dbReference type="Rhea" id="RHEA:69855"/>
        <dbReference type="Rhea" id="RHEA-COMP:14658"/>
        <dbReference type="Rhea" id="RHEA-COMP:17789"/>
        <dbReference type="ChEBI" id="CHEBI:15378"/>
        <dbReference type="ChEBI" id="CHEBI:57783"/>
        <dbReference type="ChEBI" id="CHEBI:58349"/>
        <dbReference type="ChEBI" id="CHEBI:65315"/>
        <dbReference type="ChEBI" id="CHEBI:74443"/>
    </reaction>
    <physiologicalReaction direction="right-to-left" evidence="8">
        <dbReference type="Rhea" id="RHEA:69857"/>
    </physiologicalReaction>
</comment>